<keyword evidence="2" id="KW-0808">Transferase</keyword>
<evidence type="ECO:0000313" key="2">
    <source>
        <dbReference type="EMBL" id="RPB04486.1"/>
    </source>
</evidence>
<dbReference type="PANTHER" id="PTHR44329">
    <property type="entry name" value="SERINE/THREONINE-PROTEIN KINASE TNNI3K-RELATED"/>
    <property type="match status" value="1"/>
</dbReference>
<dbReference type="Proteomes" id="UP000276215">
    <property type="component" value="Unassembled WGS sequence"/>
</dbReference>
<organism evidence="2 3">
    <name type="scientific">Choiromyces venosus 120613-1</name>
    <dbReference type="NCBI Taxonomy" id="1336337"/>
    <lineage>
        <taxon>Eukaryota</taxon>
        <taxon>Fungi</taxon>
        <taxon>Dikarya</taxon>
        <taxon>Ascomycota</taxon>
        <taxon>Pezizomycotina</taxon>
        <taxon>Pezizomycetes</taxon>
        <taxon>Pezizales</taxon>
        <taxon>Tuberaceae</taxon>
        <taxon>Choiromyces</taxon>
    </lineage>
</organism>
<dbReference type="Gene3D" id="1.10.510.10">
    <property type="entry name" value="Transferase(Phosphotransferase) domain 1"/>
    <property type="match status" value="1"/>
</dbReference>
<dbReference type="GO" id="GO:0005524">
    <property type="term" value="F:ATP binding"/>
    <property type="evidence" value="ECO:0007669"/>
    <property type="project" value="InterPro"/>
</dbReference>
<reference evidence="2 3" key="1">
    <citation type="journal article" date="2018" name="Nat. Ecol. Evol.">
        <title>Pezizomycetes genomes reveal the molecular basis of ectomycorrhizal truffle lifestyle.</title>
        <authorList>
            <person name="Murat C."/>
            <person name="Payen T."/>
            <person name="Noel B."/>
            <person name="Kuo A."/>
            <person name="Morin E."/>
            <person name="Chen J."/>
            <person name="Kohler A."/>
            <person name="Krizsan K."/>
            <person name="Balestrini R."/>
            <person name="Da Silva C."/>
            <person name="Montanini B."/>
            <person name="Hainaut M."/>
            <person name="Levati E."/>
            <person name="Barry K.W."/>
            <person name="Belfiori B."/>
            <person name="Cichocki N."/>
            <person name="Clum A."/>
            <person name="Dockter R.B."/>
            <person name="Fauchery L."/>
            <person name="Guy J."/>
            <person name="Iotti M."/>
            <person name="Le Tacon F."/>
            <person name="Lindquist E.A."/>
            <person name="Lipzen A."/>
            <person name="Malagnac F."/>
            <person name="Mello A."/>
            <person name="Molinier V."/>
            <person name="Miyauchi S."/>
            <person name="Poulain J."/>
            <person name="Riccioni C."/>
            <person name="Rubini A."/>
            <person name="Sitrit Y."/>
            <person name="Splivallo R."/>
            <person name="Traeger S."/>
            <person name="Wang M."/>
            <person name="Zifcakova L."/>
            <person name="Wipf D."/>
            <person name="Zambonelli A."/>
            <person name="Paolocci F."/>
            <person name="Nowrousian M."/>
            <person name="Ottonello S."/>
            <person name="Baldrian P."/>
            <person name="Spatafora J.W."/>
            <person name="Henrissat B."/>
            <person name="Nagy L.G."/>
            <person name="Aury J.M."/>
            <person name="Wincker P."/>
            <person name="Grigoriev I.V."/>
            <person name="Bonfante P."/>
            <person name="Martin F.M."/>
        </authorList>
    </citation>
    <scope>NUCLEOTIDE SEQUENCE [LARGE SCALE GENOMIC DNA]</scope>
    <source>
        <strain evidence="2 3">120613-1</strain>
    </source>
</reference>
<name>A0A3N4K1K4_9PEZI</name>
<gene>
    <name evidence="2" type="ORF">L873DRAFT_1666736</name>
</gene>
<feature type="domain" description="Protein kinase" evidence="1">
    <location>
        <begin position="11"/>
        <end position="262"/>
    </location>
</feature>
<dbReference type="EMBL" id="ML120358">
    <property type="protein sequence ID" value="RPB04486.1"/>
    <property type="molecule type" value="Genomic_DNA"/>
</dbReference>
<dbReference type="SMART" id="SM00220">
    <property type="entry name" value="S_TKc"/>
    <property type="match status" value="1"/>
</dbReference>
<keyword evidence="3" id="KW-1185">Reference proteome</keyword>
<evidence type="ECO:0000313" key="3">
    <source>
        <dbReference type="Proteomes" id="UP000276215"/>
    </source>
</evidence>
<dbReference type="PROSITE" id="PS50011">
    <property type="entry name" value="PROTEIN_KINASE_DOM"/>
    <property type="match status" value="1"/>
</dbReference>
<keyword evidence="2" id="KW-0418">Kinase</keyword>
<evidence type="ECO:0000259" key="1">
    <source>
        <dbReference type="PROSITE" id="PS50011"/>
    </source>
</evidence>
<proteinExistence type="predicted"/>
<dbReference type="GO" id="GO:0004674">
    <property type="term" value="F:protein serine/threonine kinase activity"/>
    <property type="evidence" value="ECO:0007669"/>
    <property type="project" value="TreeGrafter"/>
</dbReference>
<dbReference type="SUPFAM" id="SSF56112">
    <property type="entry name" value="Protein kinase-like (PK-like)"/>
    <property type="match status" value="1"/>
</dbReference>
<dbReference type="AlphaFoldDB" id="A0A3N4K1K4"/>
<dbReference type="InterPro" id="IPR051681">
    <property type="entry name" value="Ser/Thr_Kinases-Pseudokinases"/>
</dbReference>
<accession>A0A3N4K1K4</accession>
<dbReference type="OrthoDB" id="1668230at2759"/>
<dbReference type="InterPro" id="IPR000719">
    <property type="entry name" value="Prot_kinase_dom"/>
</dbReference>
<dbReference type="STRING" id="1336337.A0A3N4K1K4"/>
<sequence length="262" mass="29517">MPQATIYPSESDYYGYLACGIYREVYKYGDTAVIKRLLSEPQAEDVESLEIEKSIFKRLMENPHPRIVRCLDIGDDYIVLERLQETLRDRFSGEGAKLRVPPSSSCRLRWAVEAAEGLDYLHQLEILQSDVSATNIMLDSEDRLKYIDFSGASIDGQPANVAYCERNISPHSVGTEVPTVGQEIFALGSVLYEIETGHMPYPELGKRGEVEKKYKALEFPEVDQLCTGAVIKKCWDEGYESVAGVLADLSKVSMFPVLWKMP</sequence>
<protein>
    <submittedName>
        <fullName evidence="2">Kinase-like protein</fullName>
    </submittedName>
</protein>
<dbReference type="InterPro" id="IPR011009">
    <property type="entry name" value="Kinase-like_dom_sf"/>
</dbReference>
<dbReference type="Pfam" id="PF00069">
    <property type="entry name" value="Pkinase"/>
    <property type="match status" value="1"/>
</dbReference>